<feature type="compositionally biased region" description="Polar residues" evidence="1">
    <location>
        <begin position="1"/>
        <end position="21"/>
    </location>
</feature>
<keyword evidence="4" id="KW-1185">Reference proteome</keyword>
<evidence type="ECO:0000259" key="2">
    <source>
        <dbReference type="Pfam" id="PF25080"/>
    </source>
</evidence>
<feature type="compositionally biased region" description="Basic and acidic residues" evidence="1">
    <location>
        <begin position="48"/>
        <end position="64"/>
    </location>
</feature>
<gene>
    <name evidence="3" type="ORF">OHK93_000894</name>
</gene>
<organism evidence="3 4">
    <name type="scientific">Ramalina farinacea</name>
    <dbReference type="NCBI Taxonomy" id="258253"/>
    <lineage>
        <taxon>Eukaryota</taxon>
        <taxon>Fungi</taxon>
        <taxon>Dikarya</taxon>
        <taxon>Ascomycota</taxon>
        <taxon>Pezizomycotina</taxon>
        <taxon>Lecanoromycetes</taxon>
        <taxon>OSLEUM clade</taxon>
        <taxon>Lecanoromycetidae</taxon>
        <taxon>Lecanorales</taxon>
        <taxon>Lecanorineae</taxon>
        <taxon>Ramalinaceae</taxon>
        <taxon>Ramalina</taxon>
    </lineage>
</organism>
<accession>A0AA43QNF8</accession>
<dbReference type="AlphaFoldDB" id="A0AA43QNF8"/>
<dbReference type="InterPro" id="IPR056929">
    <property type="entry name" value="Znf_RING-like"/>
</dbReference>
<feature type="compositionally biased region" description="Polar residues" evidence="1">
    <location>
        <begin position="109"/>
        <end position="119"/>
    </location>
</feature>
<sequence length="298" mass="32171">MANSPPERSSTLPPLQRNPSFQRRDKPNRPRKSSITQNSRKPKHEKARSKDHTRRLSIEGRKAFSAEPPGLSTAAAVAAKGKRWEDLIEAATSATEADSDRDLTPIPQSPSSVKRSSGSMPPFLPSISHNQSYKASPLGRTLTPPPLHLLAGPSPFPSVETSGMSLDSNTSAHSTHTSASGQNFHIPSSGLSSSDTATSPTYYNSQHTANNSQSSNNSNGQVQIFCANCRRPSVLRDSYACTECISGFCSDCVYMLSSDFSAASMQQRMQMGGVSRGRPCPRCGIVGGRFKPFQLDIR</sequence>
<evidence type="ECO:0000313" key="3">
    <source>
        <dbReference type="EMBL" id="MDI1489696.1"/>
    </source>
</evidence>
<proteinExistence type="predicted"/>
<feature type="compositionally biased region" description="Polar residues" evidence="1">
    <location>
        <begin position="159"/>
        <end position="169"/>
    </location>
</feature>
<evidence type="ECO:0000256" key="1">
    <source>
        <dbReference type="SAM" id="MobiDB-lite"/>
    </source>
</evidence>
<feature type="domain" description="RING zinc finger-like" evidence="2">
    <location>
        <begin position="224"/>
        <end position="283"/>
    </location>
</feature>
<dbReference type="Proteomes" id="UP001161017">
    <property type="component" value="Unassembled WGS sequence"/>
</dbReference>
<feature type="region of interest" description="Disordered" evidence="1">
    <location>
        <begin position="1"/>
        <end position="71"/>
    </location>
</feature>
<evidence type="ECO:0000313" key="4">
    <source>
        <dbReference type="Proteomes" id="UP001161017"/>
    </source>
</evidence>
<comment type="caution">
    <text evidence="3">The sequence shown here is derived from an EMBL/GenBank/DDBJ whole genome shotgun (WGS) entry which is preliminary data.</text>
</comment>
<feature type="compositionally biased region" description="Low complexity" evidence="1">
    <location>
        <begin position="188"/>
        <end position="217"/>
    </location>
</feature>
<dbReference type="EMBL" id="JAPUFD010000010">
    <property type="protein sequence ID" value="MDI1489696.1"/>
    <property type="molecule type" value="Genomic_DNA"/>
</dbReference>
<protein>
    <recommendedName>
        <fullName evidence="2">RING zinc finger-like domain-containing protein</fullName>
    </recommendedName>
</protein>
<reference evidence="3" key="1">
    <citation type="journal article" date="2023" name="Genome Biol. Evol.">
        <title>First Whole Genome Sequence and Flow Cytometry Genome Size Data for the Lichen-Forming Fungus Ramalina farinacea (Ascomycota).</title>
        <authorList>
            <person name="Llewellyn T."/>
            <person name="Mian S."/>
            <person name="Hill R."/>
            <person name="Leitch I.J."/>
            <person name="Gaya E."/>
        </authorList>
    </citation>
    <scope>NUCLEOTIDE SEQUENCE</scope>
    <source>
        <strain evidence="3">LIQ254RAFAR</strain>
    </source>
</reference>
<dbReference type="Pfam" id="PF25080">
    <property type="entry name" value="zf_RING-like"/>
    <property type="match status" value="1"/>
</dbReference>
<feature type="region of interest" description="Disordered" evidence="1">
    <location>
        <begin position="92"/>
        <end position="217"/>
    </location>
</feature>
<feature type="compositionally biased region" description="Low complexity" evidence="1">
    <location>
        <begin position="170"/>
        <end position="180"/>
    </location>
</feature>
<name>A0AA43QNF8_9LECA</name>